<evidence type="ECO:0000313" key="2">
    <source>
        <dbReference type="Proteomes" id="UP000004791"/>
    </source>
</evidence>
<proteinExistence type="predicted"/>
<dbReference type="EMBL" id="JQ446452">
    <property type="protein sequence ID" value="AFE86172.1"/>
    <property type="molecule type" value="Genomic_DNA"/>
</dbReference>
<organism evidence="1 2">
    <name type="scientific">Salinivibrio phage CW02</name>
    <dbReference type="NCBI Taxonomy" id="1161935"/>
    <lineage>
        <taxon>Viruses</taxon>
        <taxon>Duplodnaviria</taxon>
        <taxon>Heunggongvirae</taxon>
        <taxon>Uroviricota</taxon>
        <taxon>Caudoviricetes</taxon>
        <taxon>Zobellviridae</taxon>
        <taxon>Salinovirus</taxon>
        <taxon>Salinovirus utanense</taxon>
    </lineage>
</organism>
<reference evidence="1 2" key="1">
    <citation type="journal article" date="2012" name="J. Virol.">
        <title>Sequence and structural characterization of great salt lake bacteriophage CW02, a member of the T7-like supergroup.</title>
        <authorList>
            <person name="Shen P.S."/>
            <person name="Domek M.J."/>
            <person name="Sanz-Garcia E."/>
            <person name="Makaju A."/>
            <person name="Taylor R.M."/>
            <person name="Hoggan R."/>
            <person name="Culumber M.D."/>
            <person name="Oberg C.J."/>
            <person name="Breakwell D.P."/>
            <person name="Prince J.T."/>
            <person name="Belnap D.M."/>
        </authorList>
    </citation>
    <scope>NUCLEOTIDE SEQUENCE [LARGE SCALE GENOMIC DNA]</scope>
</reference>
<name>H9D1D0_9CAUD</name>
<dbReference type="Proteomes" id="UP000004791">
    <property type="component" value="Segment"/>
</dbReference>
<keyword evidence="2" id="KW-1185">Reference proteome</keyword>
<sequence>MTEFKKGQKVLCHRDYLGNPEVRGKTGVVRYVDGGVVGVEFPFKMGVGHGLSDLCEYGYGWYVMTHYLSPVILEENV</sequence>
<accession>H9D1D0</accession>
<protein>
    <submittedName>
        <fullName evidence="1">Uncharacterized protein</fullName>
    </submittedName>
</protein>
<dbReference type="RefSeq" id="YP_007010517.1">
    <property type="nucleotide sequence ID" value="NC_019540.1"/>
</dbReference>
<dbReference type="GeneID" id="14016691"/>
<evidence type="ECO:0000313" key="1">
    <source>
        <dbReference type="EMBL" id="AFE86172.1"/>
    </source>
</evidence>
<dbReference type="KEGG" id="vg:14016691"/>